<name>A0A7R8YPT0_HERIL</name>
<sequence>MEEDVLSALRSRAVYLPGCSDRDGRVLVVVNVPNDLQQAWSKRCLEACINYIRKSLSPKLIKAGLTVILDGEKYSTRVTKSQCRTIGMLFEDSLAQLILVRAEGFWDKHIDHCAKNHSQGEPIVITKSRLSKYFEMNELPNDLGGKVAYNHDRWLQNRVRIEEFHAKYDKTTSDLESLHTLLLSHKSLNPSEVSQAMKSSEELYTDVQLAITRTIEMGNQLTANINDCYRVPSSSSIDFHKMPQDIAGELETITDLLNEIEKKQSGIRCAWNDLEKTIHEARELLILEKGVAFVIKWIMGIADKKLNRDTRVGCDIASCEELRRDNDLLDMQCQEVYAYCAELIYKIEANSSHKDSPAYKELLSQRDFMDFVCRNFAARLERRRSILVSSLRFFRLVSEYFDRTSEVFESLVMGYKADDFELAATNLEKLKDCQSNLENMEKDLVREGKRLIDMLSMPVKDSLGRDIGVDYNDDIANVRDILDVTMARRNIFIDSVELQKLTLEQVAHIHEYEKDAKIAIKCMEDLYSTLIRCHSHVGCTVFEIQIQKEELQTFQETGKGIHNLGCQLLEAALSLRHTCKLKLETKSNNSLKTKLRQIWTNLEIIIQENMTRLRVSAVFHRNVEDYCIKLLELKANVIAIGDIEEPETRRVRLRMCLVLRERLLVEVGRMVRLGRLLKSRLKEPFVLENVCFNDIENGSEAAPEVPLNLPEGAETVVPAGGNSIACSAISSKISEVADAAESLDAALNGVQKALDDLDDQQSNEMEPKAASNHNSSTDDLNCSVQSTEDESYASASEYNGTMQSSRSSSYHTASEHRTSPWWGMDKSSVDECSEMSTETPPTLQTSGIMSGNTSFDSSELSFRTVHNSPEPTSEKSEKVSENPLEINSQSEENNLPEKSVKFKEMNDDDTDKNDDKATQSNDDGPVPEVRGSKSGSKFIHYYENINMSKQAIKTCL</sequence>
<feature type="compositionally biased region" description="Polar residues" evidence="3">
    <location>
        <begin position="834"/>
        <end position="871"/>
    </location>
</feature>
<evidence type="ECO:0000313" key="5">
    <source>
        <dbReference type="EMBL" id="CAD7080656.1"/>
    </source>
</evidence>
<dbReference type="Proteomes" id="UP000594454">
    <property type="component" value="Chromosome 2"/>
</dbReference>
<dbReference type="FunCoup" id="A0A7R8YPT0">
    <property type="interactions" value="390"/>
</dbReference>
<feature type="domain" description="SESTD1-like spectrin repeats region" evidence="4">
    <location>
        <begin position="389"/>
        <end position="490"/>
    </location>
</feature>
<dbReference type="InParanoid" id="A0A7R8YPT0"/>
<feature type="compositionally biased region" description="Polar residues" evidence="3">
    <location>
        <begin position="771"/>
        <end position="786"/>
    </location>
</feature>
<feature type="compositionally biased region" description="Polar residues" evidence="3">
    <location>
        <begin position="793"/>
        <end position="812"/>
    </location>
</feature>
<reference evidence="5 6" key="1">
    <citation type="submission" date="2020-11" db="EMBL/GenBank/DDBJ databases">
        <authorList>
            <person name="Wallbank WR R."/>
            <person name="Pardo Diaz C."/>
            <person name="Kozak K."/>
            <person name="Martin S."/>
            <person name="Jiggins C."/>
            <person name="Moest M."/>
            <person name="Warren A I."/>
            <person name="Generalovic N T."/>
            <person name="Byers J.R.P. K."/>
            <person name="Montejo-Kovacevich G."/>
            <person name="Yen C E."/>
        </authorList>
    </citation>
    <scope>NUCLEOTIDE SEQUENCE [LARGE SCALE GENOMIC DNA]</scope>
</reference>
<keyword evidence="6" id="KW-1185">Reference proteome</keyword>
<proteinExistence type="predicted"/>
<dbReference type="InterPro" id="IPR056804">
    <property type="entry name" value="Spectrin_SESTD1"/>
</dbReference>
<dbReference type="GO" id="GO:0070273">
    <property type="term" value="F:phosphatidylinositol-4-phosphate binding"/>
    <property type="evidence" value="ECO:0007669"/>
    <property type="project" value="TreeGrafter"/>
</dbReference>
<dbReference type="Pfam" id="PF24915">
    <property type="entry name" value="Spectrin_SESTD1"/>
    <property type="match status" value="1"/>
</dbReference>
<dbReference type="Gene3D" id="1.20.58.60">
    <property type="match status" value="1"/>
</dbReference>
<keyword evidence="1" id="KW-0677">Repeat</keyword>
<dbReference type="PANTHER" id="PTHR46607">
    <property type="entry name" value="SEC14 DOMAIN AND SPECTRIN REPEAT-CONTAINING PROTEIN 1"/>
    <property type="match status" value="1"/>
</dbReference>
<feature type="coiled-coil region" evidence="2">
    <location>
        <begin position="423"/>
        <end position="450"/>
    </location>
</feature>
<accession>A0A7R8YPT0</accession>
<evidence type="ECO:0000256" key="1">
    <source>
        <dbReference type="ARBA" id="ARBA00022737"/>
    </source>
</evidence>
<feature type="region of interest" description="Disordered" evidence="3">
    <location>
        <begin position="760"/>
        <end position="937"/>
    </location>
</feature>
<gene>
    <name evidence="5" type="ORF">HERILL_LOCUS3800</name>
</gene>
<keyword evidence="2" id="KW-0175">Coiled coil</keyword>
<evidence type="ECO:0000259" key="4">
    <source>
        <dbReference type="Pfam" id="PF24915"/>
    </source>
</evidence>
<protein>
    <recommendedName>
        <fullName evidence="4">SESTD1-like spectrin repeats region domain-containing protein</fullName>
    </recommendedName>
</protein>
<evidence type="ECO:0000256" key="2">
    <source>
        <dbReference type="SAM" id="Coils"/>
    </source>
</evidence>
<dbReference type="GO" id="GO:0032266">
    <property type="term" value="F:phosphatidylinositol-3-phosphate binding"/>
    <property type="evidence" value="ECO:0007669"/>
    <property type="project" value="TreeGrafter"/>
</dbReference>
<dbReference type="GO" id="GO:0080025">
    <property type="term" value="F:phosphatidylinositol-3,5-bisphosphate binding"/>
    <property type="evidence" value="ECO:0007669"/>
    <property type="project" value="TreeGrafter"/>
</dbReference>
<organism evidence="5 6">
    <name type="scientific">Hermetia illucens</name>
    <name type="common">Black soldier fly</name>
    <dbReference type="NCBI Taxonomy" id="343691"/>
    <lineage>
        <taxon>Eukaryota</taxon>
        <taxon>Metazoa</taxon>
        <taxon>Ecdysozoa</taxon>
        <taxon>Arthropoda</taxon>
        <taxon>Hexapoda</taxon>
        <taxon>Insecta</taxon>
        <taxon>Pterygota</taxon>
        <taxon>Neoptera</taxon>
        <taxon>Endopterygota</taxon>
        <taxon>Diptera</taxon>
        <taxon>Brachycera</taxon>
        <taxon>Stratiomyomorpha</taxon>
        <taxon>Stratiomyidae</taxon>
        <taxon>Hermetiinae</taxon>
        <taxon>Hermetia</taxon>
    </lineage>
</organism>
<dbReference type="OrthoDB" id="6612025at2759"/>
<evidence type="ECO:0000256" key="3">
    <source>
        <dbReference type="SAM" id="MobiDB-lite"/>
    </source>
</evidence>
<dbReference type="SUPFAM" id="SSF46966">
    <property type="entry name" value="Spectrin repeat"/>
    <property type="match status" value="1"/>
</dbReference>
<dbReference type="GO" id="GO:0043325">
    <property type="term" value="F:phosphatidylinositol-3,4-bisphosphate binding"/>
    <property type="evidence" value="ECO:0007669"/>
    <property type="project" value="TreeGrafter"/>
</dbReference>
<dbReference type="GO" id="GO:0005546">
    <property type="term" value="F:phosphatidylinositol-4,5-bisphosphate binding"/>
    <property type="evidence" value="ECO:0007669"/>
    <property type="project" value="TreeGrafter"/>
</dbReference>
<dbReference type="GO" id="GO:0010314">
    <property type="term" value="F:phosphatidylinositol-5-phosphate binding"/>
    <property type="evidence" value="ECO:0007669"/>
    <property type="project" value="TreeGrafter"/>
</dbReference>
<dbReference type="PANTHER" id="PTHR46607:SF1">
    <property type="entry name" value="SEC14 DOMAIN AND SPECTRIN REPEAT-CONTAINING PROTEIN 1"/>
    <property type="match status" value="1"/>
</dbReference>
<evidence type="ECO:0000313" key="6">
    <source>
        <dbReference type="Proteomes" id="UP000594454"/>
    </source>
</evidence>
<dbReference type="EMBL" id="LR899010">
    <property type="protein sequence ID" value="CAD7080656.1"/>
    <property type="molecule type" value="Genomic_DNA"/>
</dbReference>
<dbReference type="AlphaFoldDB" id="A0A7R8YPT0"/>